<keyword evidence="3 6" id="KW-0378">Hydrolase</keyword>
<keyword evidence="4" id="KW-0862">Zinc</keyword>
<dbReference type="eggNOG" id="COG3608">
    <property type="taxonomic scope" value="Bacteria"/>
</dbReference>
<evidence type="ECO:0000256" key="3">
    <source>
        <dbReference type="ARBA" id="ARBA00022801"/>
    </source>
</evidence>
<dbReference type="Pfam" id="PF24827">
    <property type="entry name" value="AstE_AspA_cat"/>
    <property type="match status" value="1"/>
</dbReference>
<feature type="domain" description="Succinylglutamate desuccinylase/Aspartoacylase catalytic" evidence="5">
    <location>
        <begin position="29"/>
        <end position="262"/>
    </location>
</feature>
<organism evidence="6 7">
    <name type="scientific">Tatumella ptyseos ATCC 33301</name>
    <dbReference type="NCBI Taxonomy" id="1005995"/>
    <lineage>
        <taxon>Bacteria</taxon>
        <taxon>Pseudomonadati</taxon>
        <taxon>Pseudomonadota</taxon>
        <taxon>Gammaproteobacteria</taxon>
        <taxon>Enterobacterales</taxon>
        <taxon>Erwiniaceae</taxon>
        <taxon>Tatumella</taxon>
    </lineage>
</organism>
<evidence type="ECO:0000256" key="2">
    <source>
        <dbReference type="ARBA" id="ARBA00022723"/>
    </source>
</evidence>
<comment type="cofactor">
    <cofactor evidence="1">
        <name>Zn(2+)</name>
        <dbReference type="ChEBI" id="CHEBI:29105"/>
    </cofactor>
</comment>
<evidence type="ECO:0000313" key="7">
    <source>
        <dbReference type="Proteomes" id="UP000028602"/>
    </source>
</evidence>
<dbReference type="GO" id="GO:0016788">
    <property type="term" value="F:hydrolase activity, acting on ester bonds"/>
    <property type="evidence" value="ECO:0007669"/>
    <property type="project" value="InterPro"/>
</dbReference>
<dbReference type="PANTHER" id="PTHR37326:SF1">
    <property type="entry name" value="BLL3975 PROTEIN"/>
    <property type="match status" value="1"/>
</dbReference>
<evidence type="ECO:0000256" key="1">
    <source>
        <dbReference type="ARBA" id="ARBA00001947"/>
    </source>
</evidence>
<dbReference type="Proteomes" id="UP000028602">
    <property type="component" value="Unassembled WGS sequence"/>
</dbReference>
<sequence length="372" mass="40918">MQQHNTPILSTTFGTERKIVSYEFGHDDQQQVYIQAALHSDELPGVAVAWYLKHALSALESQGQLRAKITLVPVANPIGFSQQIQGQPLGRFDSLSGQDFNRQFPAIGESLAEIAGPELSQNISDNKRVIRQAIDRYFDDYTPATELQSQRAILMRMACKADLMIDIHCDWEAVAHLYTTPQAWPEVSVLGHHLGCRTALIADISGGEPFDEACADPWYTLHRRFGEAYPLPEALKPVTLELRGARDVSHDQAREDARAIINGLTALGYISGETPPLPEVPAPLKADLAGCEYLTAPHAGVILYTREPGEWIHAGEIVAEILDPITDQLTPLICRQDGLLYARHWVRFATAGLLVVRLAGGEAGRQGPLLVP</sequence>
<name>A0A085JHC9_9GAMM</name>
<dbReference type="InterPro" id="IPR055438">
    <property type="entry name" value="AstE_AspA_cat"/>
</dbReference>
<dbReference type="Gene3D" id="3.40.630.10">
    <property type="entry name" value="Zn peptidases"/>
    <property type="match status" value="1"/>
</dbReference>
<dbReference type="EMBL" id="JMPR01000028">
    <property type="protein sequence ID" value="KFD19875.1"/>
    <property type="molecule type" value="Genomic_DNA"/>
</dbReference>
<dbReference type="EC" id="3.1.-.-" evidence="6"/>
<keyword evidence="7" id="KW-1185">Reference proteome</keyword>
<dbReference type="PANTHER" id="PTHR37326">
    <property type="entry name" value="BLL3975 PROTEIN"/>
    <property type="match status" value="1"/>
</dbReference>
<dbReference type="OrthoDB" id="527673at2"/>
<dbReference type="SUPFAM" id="SSF53187">
    <property type="entry name" value="Zn-dependent exopeptidases"/>
    <property type="match status" value="1"/>
</dbReference>
<dbReference type="AlphaFoldDB" id="A0A085JHC9"/>
<protein>
    <submittedName>
        <fullName evidence="6">Succinylglutamate desuccinylase/aspartoacylase</fullName>
        <ecNumber evidence="6">3.1.-.-</ecNumber>
    </submittedName>
</protein>
<evidence type="ECO:0000259" key="5">
    <source>
        <dbReference type="Pfam" id="PF24827"/>
    </source>
</evidence>
<evidence type="ECO:0000313" key="6">
    <source>
        <dbReference type="EMBL" id="KFD19875.1"/>
    </source>
</evidence>
<proteinExistence type="predicted"/>
<accession>A0A085JHC9</accession>
<reference evidence="6 7" key="1">
    <citation type="submission" date="2014-05" db="EMBL/GenBank/DDBJ databases">
        <title>ATOL: Assembling a taxonomically balanced genome-scale reconstruction of the evolutionary history of the Enterobacteriaceae.</title>
        <authorList>
            <person name="Plunkett G.III."/>
            <person name="Neeno-Eckwall E.C."/>
            <person name="Glasner J.D."/>
            <person name="Perna N.T."/>
        </authorList>
    </citation>
    <scope>NUCLEOTIDE SEQUENCE [LARGE SCALE GENOMIC DNA]</scope>
    <source>
        <strain evidence="6 7">ATCC 33301</strain>
    </source>
</reference>
<gene>
    <name evidence="6" type="ORF">GTPT_1808</name>
</gene>
<dbReference type="InterPro" id="IPR053138">
    <property type="entry name" value="N-alpha-Ac-DABA_deacetylase"/>
</dbReference>
<keyword evidence="2" id="KW-0479">Metal-binding</keyword>
<dbReference type="CDD" id="cd06250">
    <property type="entry name" value="M14_PaAOTO_like"/>
    <property type="match status" value="1"/>
</dbReference>
<dbReference type="RefSeq" id="WP_029990600.1">
    <property type="nucleotide sequence ID" value="NZ_ATMJ01000028.1"/>
</dbReference>
<comment type="caution">
    <text evidence="6">The sequence shown here is derived from an EMBL/GenBank/DDBJ whole genome shotgun (WGS) entry which is preliminary data.</text>
</comment>
<dbReference type="GO" id="GO:0046872">
    <property type="term" value="F:metal ion binding"/>
    <property type="evidence" value="ECO:0007669"/>
    <property type="project" value="UniProtKB-KW"/>
</dbReference>
<evidence type="ECO:0000256" key="4">
    <source>
        <dbReference type="ARBA" id="ARBA00022833"/>
    </source>
</evidence>